<evidence type="ECO:0008006" key="2">
    <source>
        <dbReference type="Google" id="ProtNLM"/>
    </source>
</evidence>
<protein>
    <recommendedName>
        <fullName evidence="2">Molybdopterin synthase sulfur carrier subunit</fullName>
    </recommendedName>
</protein>
<dbReference type="InterPro" id="IPR003749">
    <property type="entry name" value="ThiS/MoaD-like"/>
</dbReference>
<organism evidence="1">
    <name type="scientific">uncultured Chloroflexota bacterium</name>
    <dbReference type="NCBI Taxonomy" id="166587"/>
    <lineage>
        <taxon>Bacteria</taxon>
        <taxon>Bacillati</taxon>
        <taxon>Chloroflexota</taxon>
        <taxon>environmental samples</taxon>
    </lineage>
</organism>
<dbReference type="AlphaFoldDB" id="A0A6J4HGY7"/>
<dbReference type="InterPro" id="IPR016155">
    <property type="entry name" value="Mopterin_synth/thiamin_S_b"/>
</dbReference>
<dbReference type="SUPFAM" id="SSF54285">
    <property type="entry name" value="MoaD/ThiS"/>
    <property type="match status" value="1"/>
</dbReference>
<name>A0A6J4HGY7_9CHLR</name>
<dbReference type="CDD" id="cd17040">
    <property type="entry name" value="Ubl_MoaD_like"/>
    <property type="match status" value="1"/>
</dbReference>
<dbReference type="Pfam" id="PF02597">
    <property type="entry name" value="ThiS"/>
    <property type="match status" value="1"/>
</dbReference>
<sequence>MKVTVAFFGDFAQFKPADWSGKRGTVEVPEGATIDTLANQLGIGDEPCVVMLNEDQHHRGAELHDGDTVTFLPPIAGG</sequence>
<gene>
    <name evidence="1" type="ORF">AVDCRST_MAG77-782</name>
</gene>
<evidence type="ECO:0000313" key="1">
    <source>
        <dbReference type="EMBL" id="CAA9222860.1"/>
    </source>
</evidence>
<dbReference type="EMBL" id="CADCTC010000035">
    <property type="protein sequence ID" value="CAA9222860.1"/>
    <property type="molecule type" value="Genomic_DNA"/>
</dbReference>
<accession>A0A6J4HGY7</accession>
<dbReference type="InterPro" id="IPR012675">
    <property type="entry name" value="Beta-grasp_dom_sf"/>
</dbReference>
<dbReference type="Gene3D" id="3.10.20.30">
    <property type="match status" value="1"/>
</dbReference>
<reference evidence="1" key="1">
    <citation type="submission" date="2020-02" db="EMBL/GenBank/DDBJ databases">
        <authorList>
            <person name="Meier V. D."/>
        </authorList>
    </citation>
    <scope>NUCLEOTIDE SEQUENCE</scope>
    <source>
        <strain evidence="1">AVDCRST_MAG77</strain>
    </source>
</reference>
<proteinExistence type="predicted"/>